<gene>
    <name evidence="1" type="ORF">HMPREF0663_10241</name>
</gene>
<dbReference type="EMBL" id="AEPE02000002">
    <property type="protein sequence ID" value="EFZ37872.1"/>
    <property type="molecule type" value="Genomic_DNA"/>
</dbReference>
<dbReference type="Proteomes" id="UP000005580">
    <property type="component" value="Unassembled WGS sequence"/>
</dbReference>
<evidence type="ECO:0000313" key="1">
    <source>
        <dbReference type="EMBL" id="EFZ37872.1"/>
    </source>
</evidence>
<organism evidence="1 2">
    <name type="scientific">Hoylesella oralis ATCC 33269</name>
    <dbReference type="NCBI Taxonomy" id="873533"/>
    <lineage>
        <taxon>Bacteria</taxon>
        <taxon>Pseudomonadati</taxon>
        <taxon>Bacteroidota</taxon>
        <taxon>Bacteroidia</taxon>
        <taxon>Bacteroidales</taxon>
        <taxon>Prevotellaceae</taxon>
        <taxon>Hoylesella</taxon>
    </lineage>
</organism>
<comment type="caution">
    <text evidence="1">The sequence shown here is derived from an EMBL/GenBank/DDBJ whole genome shotgun (WGS) entry which is preliminary data.</text>
</comment>
<proteinExistence type="predicted"/>
<keyword evidence="2" id="KW-1185">Reference proteome</keyword>
<dbReference type="RefSeq" id="WP_004368921.1">
    <property type="nucleotide sequence ID" value="NZ_GL833119.1"/>
</dbReference>
<name>E7RM91_9BACT</name>
<reference evidence="1" key="1">
    <citation type="submission" date="2011-01" db="EMBL/GenBank/DDBJ databases">
        <authorList>
            <person name="Muzny D."/>
            <person name="Qin X."/>
            <person name="Buhay C."/>
            <person name="Dugan-Rocha S."/>
            <person name="Ding Y."/>
            <person name="Chen G."/>
            <person name="Hawes A."/>
            <person name="Holder M."/>
            <person name="Jhangiani S."/>
            <person name="Johnson A."/>
            <person name="Khan Z."/>
            <person name="Li Z."/>
            <person name="Liu W."/>
            <person name="Liu X."/>
            <person name="Perez L."/>
            <person name="Shen H."/>
            <person name="Wang Q."/>
            <person name="Watt J."/>
            <person name="Xi L."/>
            <person name="Xin Y."/>
            <person name="Zhou J."/>
            <person name="Deng J."/>
            <person name="Jiang H."/>
            <person name="Liu Y."/>
            <person name="Qu J."/>
            <person name="Song X.-Z."/>
            <person name="Zhang L."/>
            <person name="Villasana D."/>
            <person name="Johnson A."/>
            <person name="Liu J."/>
            <person name="Liyanage D."/>
            <person name="Lorensuhewa L."/>
            <person name="Robinson T."/>
            <person name="Song A."/>
            <person name="Song B.-B."/>
            <person name="Dinh H."/>
            <person name="Thornton R."/>
            <person name="Coyle M."/>
            <person name="Francisco L."/>
            <person name="Jackson L."/>
            <person name="Javaid M."/>
            <person name="Korchina V."/>
            <person name="Kovar C."/>
            <person name="Mata R."/>
            <person name="Mathew T."/>
            <person name="Ngo R."/>
            <person name="Nguyen L."/>
            <person name="Nguyen N."/>
            <person name="Okwuonu G."/>
            <person name="Ongeri F."/>
            <person name="Pham C."/>
            <person name="Simmons D."/>
            <person name="Wilczek-Boney K."/>
            <person name="Hale W."/>
            <person name="Jakkamsetti A."/>
            <person name="Pham P."/>
            <person name="Ruth R."/>
            <person name="San Lucas F."/>
            <person name="Warren J."/>
            <person name="Zhang J."/>
            <person name="Zhao Z."/>
            <person name="Zhou C."/>
            <person name="Zhu D."/>
            <person name="Lee S."/>
            <person name="Bess C."/>
            <person name="Blankenburg K."/>
            <person name="Forbes L."/>
            <person name="Fu Q."/>
            <person name="Gubbala S."/>
            <person name="Hirani K."/>
            <person name="Jayaseelan J.C."/>
            <person name="Lara F."/>
            <person name="Munidasa M."/>
            <person name="Palculict T."/>
            <person name="Patil S."/>
            <person name="Pu L.-L."/>
            <person name="Saada N."/>
            <person name="Tang L."/>
            <person name="Weissenberger G."/>
            <person name="Zhu Y."/>
            <person name="Hemphill L."/>
            <person name="Shang Y."/>
            <person name="Youmans B."/>
            <person name="Ayvaz T."/>
            <person name="Ross M."/>
            <person name="Santibanez J."/>
            <person name="Aqrawi P."/>
            <person name="Gross S."/>
            <person name="Joshi V."/>
            <person name="Fowler G."/>
            <person name="Nazareth L."/>
            <person name="Reid J."/>
            <person name="Worley K."/>
            <person name="Petrosino J."/>
            <person name="Highlander S."/>
            <person name="Gibbs R."/>
        </authorList>
    </citation>
    <scope>NUCLEOTIDE SEQUENCE [LARGE SCALE GENOMIC DNA]</scope>
    <source>
        <strain evidence="1">ATCC 33269</strain>
    </source>
</reference>
<accession>E7RM91</accession>
<dbReference type="eggNOG" id="ENOG50341JH">
    <property type="taxonomic scope" value="Bacteria"/>
</dbReference>
<evidence type="ECO:0000313" key="2">
    <source>
        <dbReference type="Proteomes" id="UP000005580"/>
    </source>
</evidence>
<dbReference type="AlphaFoldDB" id="E7RM91"/>
<sequence>MLQRDYIMRLIREFMAALERFLNKKEVTDRREEIKKLYEQYVGPYALYHNATIDEVMTALQGEDEEHRFYKMQILAELFNVEADIESKPFSDFLLEKSYALFDFIDKNGKEYSLDRRRKMETIKQRLGKA</sequence>
<protein>
    <submittedName>
        <fullName evidence="1">Uncharacterized protein</fullName>
    </submittedName>
</protein>
<dbReference type="HOGENOM" id="CLU_156372_0_0_10"/>